<evidence type="ECO:0000256" key="1">
    <source>
        <dbReference type="ARBA" id="ARBA00004141"/>
    </source>
</evidence>
<dbReference type="EMBL" id="FR690809">
    <property type="protein sequence ID" value="CBX19724.1"/>
    <property type="molecule type" value="mRNA"/>
</dbReference>
<dbReference type="Pfam" id="PF01490">
    <property type="entry name" value="Aa_trans"/>
    <property type="match status" value="1"/>
</dbReference>
<feature type="transmembrane region" description="Helical" evidence="5">
    <location>
        <begin position="556"/>
        <end position="580"/>
    </location>
</feature>
<feature type="domain" description="Amino acid transporter transmembrane" evidence="6">
    <location>
        <begin position="137"/>
        <end position="522"/>
    </location>
</feature>
<dbReference type="GO" id="GO:0015179">
    <property type="term" value="F:L-amino acid transmembrane transporter activity"/>
    <property type="evidence" value="ECO:0007669"/>
    <property type="project" value="TreeGrafter"/>
</dbReference>
<feature type="transmembrane region" description="Helical" evidence="5">
    <location>
        <begin position="276"/>
        <end position="298"/>
    </location>
</feature>
<feature type="transmembrane region" description="Helical" evidence="5">
    <location>
        <begin position="423"/>
        <end position="449"/>
    </location>
</feature>
<protein>
    <submittedName>
        <fullName evidence="7">Oligopeptide transporter protein</fullName>
    </submittedName>
</protein>
<feature type="transmembrane region" description="Helical" evidence="5">
    <location>
        <begin position="170"/>
        <end position="188"/>
    </location>
</feature>
<evidence type="ECO:0000256" key="2">
    <source>
        <dbReference type="ARBA" id="ARBA00022692"/>
    </source>
</evidence>
<feature type="transmembrane region" description="Helical" evidence="5">
    <location>
        <begin position="495"/>
        <end position="517"/>
    </location>
</feature>
<accession>F8K7W6</accession>
<name>F8K7W6_9EUKA</name>
<dbReference type="PANTHER" id="PTHR22950">
    <property type="entry name" value="AMINO ACID TRANSPORTER"/>
    <property type="match status" value="1"/>
</dbReference>
<dbReference type="GO" id="GO:0016020">
    <property type="term" value="C:membrane"/>
    <property type="evidence" value="ECO:0007669"/>
    <property type="project" value="UniProtKB-SubCell"/>
</dbReference>
<feature type="transmembrane region" description="Helical" evidence="5">
    <location>
        <begin position="378"/>
        <end position="403"/>
    </location>
</feature>
<evidence type="ECO:0000256" key="3">
    <source>
        <dbReference type="ARBA" id="ARBA00022989"/>
    </source>
</evidence>
<proteinExistence type="evidence at transcript level"/>
<feature type="non-terminal residue" evidence="7">
    <location>
        <position position="1"/>
    </location>
</feature>
<gene>
    <name evidence="7" type="primary">EnvFOTG</name>
</gene>
<feature type="transmembrane region" description="Helical" evidence="5">
    <location>
        <begin position="469"/>
        <end position="489"/>
    </location>
</feature>
<evidence type="ECO:0000313" key="7">
    <source>
        <dbReference type="EMBL" id="CBX19724.1"/>
    </source>
</evidence>
<feature type="transmembrane region" description="Helical" evidence="5">
    <location>
        <begin position="142"/>
        <end position="164"/>
    </location>
</feature>
<sequence>MSNMANLALDGGDPRLSNAGNGGVGIVSYTRPQMRRLHDPSVSFEEYYYYAGLTRASEDSRGAEVGGRGIMSTIMPAKYAKKEHITTDNGSTGTPDGVTEKAIESNEENDRINNMHHSERMNISDHEWITASRAARTATWGAIFYLITTDILGPFGVPFAMGTLGWGPGVALYTVFGAGAGYGGWLLWKMFMGLDSDQYPLKTYGDIAFRLYGPIVRQMINFLQSVQLLCNVGVIIVANGQALSQVSKFRLCYAICCLVWALCGFFLGQVRTLKNYGWLANAAIWMNLLIIFFTMGAAAHSLPNYAAFTASAGFALGGESVTADANGNFPPVMTSGGMPPDDGGFVGAVNGLMQAVYAYGGAMLFCEFMAEMKRPRDFWKGMVLAQAFIYVVYMFYGLFMYGFQGQYTVNPSYQGISSYGWQTAGNVLGIVSGLIAAGLYGNIGVKVLYNNVFVDLFNAPPLTAKKGKLLWVAIIPIYWAIAFIVAASIPNFFGLTSIVAAVCILQFTYTFPPMLMIGYMVKKNAMQEGEGFDPATGVVTRHDNGMKRWVRGFFRGAWYLNIFNVIFFLGALATAGLGSYSAIQALIHAFEQPQLSAFTCHSPLDGS</sequence>
<keyword evidence="2 5" id="KW-0812">Transmembrane</keyword>
<feature type="transmembrane region" description="Helical" evidence="5">
    <location>
        <begin position="343"/>
        <end position="366"/>
    </location>
</feature>
<feature type="transmembrane region" description="Helical" evidence="5">
    <location>
        <begin position="251"/>
        <end position="270"/>
    </location>
</feature>
<keyword evidence="3 5" id="KW-1133">Transmembrane helix</keyword>
<comment type="subcellular location">
    <subcellularLocation>
        <location evidence="1">Membrane</location>
        <topology evidence="1">Multi-pass membrane protein</topology>
    </subcellularLocation>
</comment>
<dbReference type="PANTHER" id="PTHR22950:SF461">
    <property type="entry name" value="AMINO ACID TRANSPORTER TRANSMEMBRANE DOMAIN-CONTAINING PROTEIN"/>
    <property type="match status" value="1"/>
</dbReference>
<dbReference type="InterPro" id="IPR013057">
    <property type="entry name" value="AA_transpt_TM"/>
</dbReference>
<evidence type="ECO:0000259" key="6">
    <source>
        <dbReference type="Pfam" id="PF01490"/>
    </source>
</evidence>
<evidence type="ECO:0000256" key="5">
    <source>
        <dbReference type="SAM" id="Phobius"/>
    </source>
</evidence>
<dbReference type="AlphaFoldDB" id="F8K7W6"/>
<reference evidence="7" key="1">
    <citation type="submission" date="2010-09" db="EMBL/GenBank/DDBJ databases">
        <title>Functional metatranscriptomics of soil microbial communities identifies a novel family of eukaryotic oligopeptide transporters essential for di/tripeptide utilization by a wine yeast strain.</title>
        <authorList>
            <person name="Damon C."/>
            <person name="Vallon L."/>
            <person name="Zimmermann S."/>
            <person name="Dequin S."/>
            <person name="Galeote V."/>
            <person name="Fraissinet-Tachet L."/>
            <person name="Marmeisse R."/>
        </authorList>
    </citation>
    <scope>NUCLEOTIDE SEQUENCE</scope>
</reference>
<organism evidence="7">
    <name type="scientific">uncultured eukaryote</name>
    <dbReference type="NCBI Taxonomy" id="100272"/>
    <lineage>
        <taxon>Eukaryota</taxon>
        <taxon>environmental samples</taxon>
    </lineage>
</organism>
<evidence type="ECO:0000256" key="4">
    <source>
        <dbReference type="ARBA" id="ARBA00023136"/>
    </source>
</evidence>
<keyword evidence="4 5" id="KW-0472">Membrane</keyword>